<evidence type="ECO:0008006" key="5">
    <source>
        <dbReference type="Google" id="ProtNLM"/>
    </source>
</evidence>
<name>A0A191YLC4_9PSED</name>
<evidence type="ECO:0000313" key="4">
    <source>
        <dbReference type="Proteomes" id="UP000078354"/>
    </source>
</evidence>
<feature type="compositionally biased region" description="Low complexity" evidence="1">
    <location>
        <begin position="54"/>
        <end position="65"/>
    </location>
</feature>
<evidence type="ECO:0000256" key="2">
    <source>
        <dbReference type="SAM" id="Phobius"/>
    </source>
</evidence>
<keyword evidence="2" id="KW-0812">Transmembrane</keyword>
<dbReference type="Pfam" id="PF11120">
    <property type="entry name" value="CBP_BcsF"/>
    <property type="match status" value="1"/>
</dbReference>
<gene>
    <name evidence="3" type="ORF">PMA3_00375</name>
</gene>
<accession>A0A191YLC4</accession>
<dbReference type="InterPro" id="IPR019995">
    <property type="entry name" value="Cellulose_BcsF/YhjT"/>
</dbReference>
<reference evidence="3 4" key="1">
    <citation type="journal article" date="2018" name="Syst. Appl. Microbiol.">
        <title>Pseudomonas silesiensis sp. nov. strain A3T isolated from a biological pesticide sewage treatment plant and analysis of the complete genome sequence.</title>
        <authorList>
            <person name="Kaminski M.A."/>
            <person name="Furmanczyk E.M."/>
            <person name="Sobczak A."/>
            <person name="Dziembowski A."/>
            <person name="Lipinski L."/>
        </authorList>
    </citation>
    <scope>NUCLEOTIDE SEQUENCE [LARGE SCALE GENOMIC DNA]</scope>
    <source>
        <strain evidence="3 4">A3</strain>
    </source>
</reference>
<keyword evidence="2" id="KW-0472">Membrane</keyword>
<dbReference type="Proteomes" id="UP000078354">
    <property type="component" value="Chromosome"/>
</dbReference>
<sequence>MMYFQLLQVIAASCLMTLALVLLLRAVEQRALRWFRRHLSPRYLKPCGVRRRAPQAPQAPQAPAASDIDESV</sequence>
<organism evidence="3 4">
    <name type="scientific">Pseudomonas silesiensis</name>
    <dbReference type="NCBI Taxonomy" id="1853130"/>
    <lineage>
        <taxon>Bacteria</taxon>
        <taxon>Pseudomonadati</taxon>
        <taxon>Pseudomonadota</taxon>
        <taxon>Gammaproteobacteria</taxon>
        <taxon>Pseudomonadales</taxon>
        <taxon>Pseudomonadaceae</taxon>
        <taxon>Pseudomonas</taxon>
    </lineage>
</organism>
<dbReference type="RefSeq" id="WP_064675311.1">
    <property type="nucleotide sequence ID" value="NZ_CP014870.1"/>
</dbReference>
<keyword evidence="2" id="KW-1133">Transmembrane helix</keyword>
<evidence type="ECO:0000313" key="3">
    <source>
        <dbReference type="EMBL" id="ANJ53680.1"/>
    </source>
</evidence>
<feature type="transmembrane region" description="Helical" evidence="2">
    <location>
        <begin position="6"/>
        <end position="27"/>
    </location>
</feature>
<dbReference type="EMBL" id="CP014870">
    <property type="protein sequence ID" value="ANJ53680.1"/>
    <property type="molecule type" value="Genomic_DNA"/>
</dbReference>
<dbReference type="AlphaFoldDB" id="A0A191YLC4"/>
<keyword evidence="4" id="KW-1185">Reference proteome</keyword>
<proteinExistence type="predicted"/>
<protein>
    <recommendedName>
        <fullName evidence="5">Cellulose biosynthesis protein BcsF</fullName>
    </recommendedName>
</protein>
<dbReference type="KEGG" id="psil:PMA3_00375"/>
<feature type="region of interest" description="Disordered" evidence="1">
    <location>
        <begin position="50"/>
        <end position="72"/>
    </location>
</feature>
<evidence type="ECO:0000256" key="1">
    <source>
        <dbReference type="SAM" id="MobiDB-lite"/>
    </source>
</evidence>
<dbReference type="STRING" id="1853130.PMA3_00375"/>